<accession>A0A2W5ETA3</accession>
<feature type="repeat" description="TPR" evidence="1">
    <location>
        <begin position="6"/>
        <end position="33"/>
    </location>
</feature>
<feature type="compositionally biased region" description="Low complexity" evidence="2">
    <location>
        <begin position="118"/>
        <end position="132"/>
    </location>
</feature>
<dbReference type="AlphaFoldDB" id="A0A2W5ETA3"/>
<gene>
    <name evidence="3" type="ORF">DI598_11270</name>
</gene>
<dbReference type="Pfam" id="PF13432">
    <property type="entry name" value="TPR_16"/>
    <property type="match status" value="1"/>
</dbReference>
<name>A0A2W5ETA3_9SPHI</name>
<evidence type="ECO:0000256" key="2">
    <source>
        <dbReference type="SAM" id="MobiDB-lite"/>
    </source>
</evidence>
<proteinExistence type="predicted"/>
<dbReference type="SUPFAM" id="SSF48452">
    <property type="entry name" value="TPR-like"/>
    <property type="match status" value="1"/>
</dbReference>
<dbReference type="Proteomes" id="UP000249645">
    <property type="component" value="Unassembled WGS sequence"/>
</dbReference>
<evidence type="ECO:0000256" key="1">
    <source>
        <dbReference type="PROSITE-ProRule" id="PRU00339"/>
    </source>
</evidence>
<dbReference type="InterPro" id="IPR011990">
    <property type="entry name" value="TPR-like_helical_dom_sf"/>
</dbReference>
<feature type="repeat" description="TPR" evidence="1">
    <location>
        <begin position="70"/>
        <end position="103"/>
    </location>
</feature>
<dbReference type="PROSITE" id="PS50005">
    <property type="entry name" value="TPR"/>
    <property type="match status" value="2"/>
</dbReference>
<dbReference type="InterPro" id="IPR019734">
    <property type="entry name" value="TPR_rpt"/>
</dbReference>
<feature type="compositionally biased region" description="Basic and acidic residues" evidence="2">
    <location>
        <begin position="96"/>
        <end position="110"/>
    </location>
</feature>
<keyword evidence="1" id="KW-0802">TPR repeat</keyword>
<evidence type="ECO:0000313" key="4">
    <source>
        <dbReference type="Proteomes" id="UP000249645"/>
    </source>
</evidence>
<evidence type="ECO:0000313" key="3">
    <source>
        <dbReference type="EMBL" id="PZP47175.1"/>
    </source>
</evidence>
<dbReference type="SMART" id="SM00028">
    <property type="entry name" value="TPR"/>
    <property type="match status" value="2"/>
</dbReference>
<dbReference type="Pfam" id="PF13181">
    <property type="entry name" value="TPR_8"/>
    <property type="match status" value="1"/>
</dbReference>
<protein>
    <submittedName>
        <fullName evidence="3">Uncharacterized protein</fullName>
    </submittedName>
</protein>
<feature type="compositionally biased region" description="Basic and acidic residues" evidence="2">
    <location>
        <begin position="145"/>
        <end position="172"/>
    </location>
</feature>
<reference evidence="3 4" key="1">
    <citation type="submission" date="2017-11" db="EMBL/GenBank/DDBJ databases">
        <title>Infants hospitalized years apart are colonized by the same room-sourced microbial strains.</title>
        <authorList>
            <person name="Brooks B."/>
            <person name="Olm M.R."/>
            <person name="Firek B.A."/>
            <person name="Baker R."/>
            <person name="Thomas B.C."/>
            <person name="Morowitz M.J."/>
            <person name="Banfield J.F."/>
        </authorList>
    </citation>
    <scope>NUCLEOTIDE SEQUENCE [LARGE SCALE GENOMIC DNA]</scope>
    <source>
        <strain evidence="3">S2_009_000_R2_76</strain>
    </source>
</reference>
<feature type="non-terminal residue" evidence="3">
    <location>
        <position position="1"/>
    </location>
</feature>
<feature type="region of interest" description="Disordered" evidence="2">
    <location>
        <begin position="92"/>
        <end position="188"/>
    </location>
</feature>
<dbReference type="EMBL" id="QFOI01000200">
    <property type="protein sequence ID" value="PZP47175.1"/>
    <property type="molecule type" value="Genomic_DNA"/>
</dbReference>
<organism evidence="3 4">
    <name type="scientific">Pseudopedobacter saltans</name>
    <dbReference type="NCBI Taxonomy" id="151895"/>
    <lineage>
        <taxon>Bacteria</taxon>
        <taxon>Pseudomonadati</taxon>
        <taxon>Bacteroidota</taxon>
        <taxon>Sphingobacteriia</taxon>
        <taxon>Sphingobacteriales</taxon>
        <taxon>Sphingobacteriaceae</taxon>
        <taxon>Pseudopedobacter</taxon>
    </lineage>
</organism>
<dbReference type="Gene3D" id="1.25.40.10">
    <property type="entry name" value="Tetratricopeptide repeat domain"/>
    <property type="match status" value="2"/>
</dbReference>
<comment type="caution">
    <text evidence="3">The sequence shown here is derived from an EMBL/GenBank/DDBJ whole genome shotgun (WGS) entry which is preliminary data.</text>
</comment>
<sequence length="188" mass="21821">NKQIAAGNIAYQKGDFKTAAKNYQQALKVNPKSNIAKYNLANSLEKQKDAEQAGKLYEDLGKNGNKGIQSDAYYNNGVSQVHNKDLKNAISSFENSLRRNPNDQMARENLQKAINDLKQQQKQQQKQNQQQPKQDKKQDQQQPKESPKEQQNKKDMDNLLKQLNEQEKDLQKKLQQQQQQKKQPEKDW</sequence>